<sequence>MIVFKNANDMNLVNPVQKYERFEIRRNRQSTEVIPLVVSFDENTFEELKSVLALVFYQFNIHVKINLSRVKILPLPVAMKLLSFGFDLRLKNRTLVIEGASASFKKLIRFYRMDRVVLIL</sequence>
<dbReference type="SUPFAM" id="SSF52091">
    <property type="entry name" value="SpoIIaa-like"/>
    <property type="match status" value="1"/>
</dbReference>
<evidence type="ECO:0008006" key="3">
    <source>
        <dbReference type="Google" id="ProtNLM"/>
    </source>
</evidence>
<dbReference type="InterPro" id="IPR036513">
    <property type="entry name" value="STAS_dom_sf"/>
</dbReference>
<reference evidence="1 2" key="1">
    <citation type="journal article" date="2014" name="Int. J. Syst. Evol. Microbiol.">
        <title>Leptospira mayottensis sp. nov., a pathogenic species of the genus Leptospira isolated from humans.</title>
        <authorList>
            <person name="Bourhy P."/>
            <person name="Collet L."/>
            <person name="Brisse S."/>
            <person name="Picardeau M."/>
        </authorList>
    </citation>
    <scope>NUCLEOTIDE SEQUENCE [LARGE SCALE GENOMIC DNA]</scope>
    <source>
        <strain evidence="1 2">200901122</strain>
    </source>
</reference>
<name>A0AA87MMW5_9LEPT</name>
<comment type="caution">
    <text evidence="1">The sequence shown here is derived from an EMBL/GenBank/DDBJ whole genome shotgun (WGS) entry which is preliminary data.</text>
</comment>
<protein>
    <recommendedName>
        <fullName evidence="3">STAS domain-containing protein</fullName>
    </recommendedName>
</protein>
<proteinExistence type="predicted"/>
<accession>A0AA87MMW5</accession>
<organism evidence="1 2">
    <name type="scientific">Leptospira mayottensis 200901122</name>
    <dbReference type="NCBI Taxonomy" id="1193010"/>
    <lineage>
        <taxon>Bacteria</taxon>
        <taxon>Pseudomonadati</taxon>
        <taxon>Spirochaetota</taxon>
        <taxon>Spirochaetia</taxon>
        <taxon>Leptospirales</taxon>
        <taxon>Leptospiraceae</taxon>
        <taxon>Leptospira</taxon>
    </lineage>
</organism>
<gene>
    <name evidence="1" type="ORF">LEP1GSC125_3656</name>
</gene>
<evidence type="ECO:0000313" key="1">
    <source>
        <dbReference type="EMBL" id="EKR99233.1"/>
    </source>
</evidence>
<dbReference type="AlphaFoldDB" id="A0AA87MMW5"/>
<dbReference type="Proteomes" id="UP000001343">
    <property type="component" value="Unassembled WGS sequence"/>
</dbReference>
<evidence type="ECO:0000313" key="2">
    <source>
        <dbReference type="Proteomes" id="UP000001343"/>
    </source>
</evidence>
<dbReference type="EMBL" id="AKWM02000058">
    <property type="protein sequence ID" value="EKR99233.1"/>
    <property type="molecule type" value="Genomic_DNA"/>
</dbReference>